<dbReference type="Gene3D" id="1.10.10.10">
    <property type="entry name" value="Winged helix-like DNA-binding domain superfamily/Winged helix DNA-binding domain"/>
    <property type="match status" value="1"/>
</dbReference>
<keyword evidence="3" id="KW-0812">Transmembrane</keyword>
<dbReference type="InterPro" id="IPR016032">
    <property type="entry name" value="Sig_transdc_resp-reg_C-effctor"/>
</dbReference>
<dbReference type="RefSeq" id="WP_082763225.1">
    <property type="nucleotide sequence ID" value="NZ_CP023526.1"/>
</dbReference>
<dbReference type="GO" id="GO:0000160">
    <property type="term" value="P:phosphorelay signal transduction system"/>
    <property type="evidence" value="ECO:0007669"/>
    <property type="project" value="InterPro"/>
</dbReference>
<evidence type="ECO:0000313" key="5">
    <source>
        <dbReference type="EMBL" id="ATF95518.1"/>
    </source>
</evidence>
<reference evidence="5 6" key="1">
    <citation type="submission" date="2017-09" db="EMBL/GenBank/DDBJ databases">
        <title>FDA dAtabase for Regulatory Grade micrObial Sequences (FDA-ARGOS): Supporting development and validation of Infectious Disease Dx tests.</title>
        <authorList>
            <person name="Minogue T."/>
            <person name="Wolcott M."/>
            <person name="Wasieloski L."/>
            <person name="Aguilar W."/>
            <person name="Moore D."/>
            <person name="Tallon L."/>
            <person name="Sadzewicz L."/>
            <person name="Ott S."/>
            <person name="Zhao X."/>
            <person name="Nagaraj S."/>
            <person name="Vavikolanu K."/>
            <person name="Aluvathingal J."/>
            <person name="Nadendla S."/>
            <person name="Sichtig H."/>
        </authorList>
    </citation>
    <scope>NUCLEOTIDE SEQUENCE [LARGE SCALE GENOMIC DNA]</scope>
    <source>
        <strain evidence="5 6">FDAARGOS_392</strain>
        <plasmid evidence="6">Plasmid unnamed</plasmid>
    </source>
</reference>
<feature type="DNA-binding region" description="OmpR/PhoB-type" evidence="2">
    <location>
        <begin position="1"/>
        <end position="102"/>
    </location>
</feature>
<dbReference type="GO" id="GO:0006355">
    <property type="term" value="P:regulation of DNA-templated transcription"/>
    <property type="evidence" value="ECO:0007669"/>
    <property type="project" value="InterPro"/>
</dbReference>
<keyword evidence="3" id="KW-0472">Membrane</keyword>
<keyword evidence="3" id="KW-1133">Transmembrane helix</keyword>
<dbReference type="CDD" id="cd00383">
    <property type="entry name" value="trans_reg_C"/>
    <property type="match status" value="1"/>
</dbReference>
<name>A0A291E6K3_9ENTR</name>
<sequence length="248" mass="28104">MRYLVDAKVIVNSNGLTTPGLNETEMPLSPVPLRLLNYLISHNEQLVTREELYQHIWESHGLIPSGPGLAKQISYLRKCLSDYGLSSEIILTKPKQGIVFSAPVEVLEDSEYTPAPAAQKRTFVSKTRVLVASGVVLLIFSLFFIGREYIDRKDNQPLAIGSVEGCNIYTWDDNKSAQIISYYLMKAREFIKKNGIKCNQGDKIVVQIQQPEFESQMNVYESKQFFAHCSVMKQDYVCNNTYYSAGKK</sequence>
<evidence type="ECO:0000256" key="1">
    <source>
        <dbReference type="ARBA" id="ARBA00023125"/>
    </source>
</evidence>
<feature type="transmembrane region" description="Helical" evidence="3">
    <location>
        <begin position="129"/>
        <end position="146"/>
    </location>
</feature>
<geneLocation type="plasmid" evidence="5">
    <name>unnamed</name>
</geneLocation>
<proteinExistence type="predicted"/>
<dbReference type="AlphaFoldDB" id="A0A291E6K3"/>
<dbReference type="SUPFAM" id="SSF46894">
    <property type="entry name" value="C-terminal effector domain of the bipartite response regulators"/>
    <property type="match status" value="1"/>
</dbReference>
<evidence type="ECO:0000259" key="4">
    <source>
        <dbReference type="PROSITE" id="PS51755"/>
    </source>
</evidence>
<dbReference type="Proteomes" id="UP000217979">
    <property type="component" value="Plasmid unnamed"/>
</dbReference>
<dbReference type="EMBL" id="CP023526">
    <property type="protein sequence ID" value="ATF95518.1"/>
    <property type="molecule type" value="Genomic_DNA"/>
</dbReference>
<evidence type="ECO:0000313" key="6">
    <source>
        <dbReference type="Proteomes" id="UP000217979"/>
    </source>
</evidence>
<organism evidence="5 6">
    <name type="scientific">Cedecea neteri</name>
    <dbReference type="NCBI Taxonomy" id="158822"/>
    <lineage>
        <taxon>Bacteria</taxon>
        <taxon>Pseudomonadati</taxon>
        <taxon>Pseudomonadota</taxon>
        <taxon>Gammaproteobacteria</taxon>
        <taxon>Enterobacterales</taxon>
        <taxon>Enterobacteriaceae</taxon>
        <taxon>Cedecea</taxon>
    </lineage>
</organism>
<dbReference type="SMART" id="SM00862">
    <property type="entry name" value="Trans_reg_C"/>
    <property type="match status" value="1"/>
</dbReference>
<gene>
    <name evidence="5" type="ORF">CO704_25970</name>
</gene>
<accession>A0A291E6K3</accession>
<feature type="domain" description="OmpR/PhoB-type" evidence="4">
    <location>
        <begin position="1"/>
        <end position="102"/>
    </location>
</feature>
<keyword evidence="1 2" id="KW-0238">DNA-binding</keyword>
<dbReference type="Pfam" id="PF00486">
    <property type="entry name" value="Trans_reg_C"/>
    <property type="match status" value="1"/>
</dbReference>
<dbReference type="InterPro" id="IPR036388">
    <property type="entry name" value="WH-like_DNA-bd_sf"/>
</dbReference>
<dbReference type="GO" id="GO:0003677">
    <property type="term" value="F:DNA binding"/>
    <property type="evidence" value="ECO:0007669"/>
    <property type="project" value="UniProtKB-UniRule"/>
</dbReference>
<evidence type="ECO:0000256" key="3">
    <source>
        <dbReference type="SAM" id="Phobius"/>
    </source>
</evidence>
<evidence type="ECO:0000256" key="2">
    <source>
        <dbReference type="PROSITE-ProRule" id="PRU01091"/>
    </source>
</evidence>
<dbReference type="PROSITE" id="PS51755">
    <property type="entry name" value="OMPR_PHOB"/>
    <property type="match status" value="1"/>
</dbReference>
<dbReference type="InterPro" id="IPR001867">
    <property type="entry name" value="OmpR/PhoB-type_DNA-bd"/>
</dbReference>
<protein>
    <recommendedName>
        <fullName evidence="4">OmpR/PhoB-type domain-containing protein</fullName>
    </recommendedName>
</protein>
<keyword evidence="5" id="KW-0614">Plasmid</keyword>